<gene>
    <name evidence="1" type="ORF">TCLT_LOCUS2028</name>
</gene>
<name>A0A0N5CP92_THECL</name>
<accession>A0A0N5CP92</accession>
<dbReference type="AlphaFoldDB" id="A0A0N5CP92"/>
<keyword evidence="2" id="KW-1185">Reference proteome</keyword>
<reference evidence="1 2" key="2">
    <citation type="submission" date="2018-11" db="EMBL/GenBank/DDBJ databases">
        <authorList>
            <consortium name="Pathogen Informatics"/>
        </authorList>
    </citation>
    <scope>NUCLEOTIDE SEQUENCE [LARGE SCALE GENOMIC DNA]</scope>
</reference>
<sequence length="45" mass="5327">MSLVGKPLTYKNYSTDKKFRRVQSKVHNFLERPRGWKAAAYHFAV</sequence>
<dbReference type="EMBL" id="UYYF01000338">
    <property type="protein sequence ID" value="VDM97765.1"/>
    <property type="molecule type" value="Genomic_DNA"/>
</dbReference>
<dbReference type="WBParaSite" id="TCLT_0000202701-mRNA-1">
    <property type="protein sequence ID" value="TCLT_0000202701-mRNA-1"/>
    <property type="gene ID" value="TCLT_0000202701"/>
</dbReference>
<evidence type="ECO:0000313" key="2">
    <source>
        <dbReference type="Proteomes" id="UP000276776"/>
    </source>
</evidence>
<evidence type="ECO:0000313" key="1">
    <source>
        <dbReference type="EMBL" id="VDM97765.1"/>
    </source>
</evidence>
<dbReference type="STRING" id="103827.A0A0N5CP92"/>
<proteinExistence type="predicted"/>
<protein>
    <submittedName>
        <fullName evidence="3">Potassium voltage-gated channel subfamily KQT member 1</fullName>
    </submittedName>
</protein>
<dbReference type="OrthoDB" id="8879391at2759"/>
<dbReference type="Proteomes" id="UP000276776">
    <property type="component" value="Unassembled WGS sequence"/>
</dbReference>
<organism evidence="3">
    <name type="scientific">Thelazia callipaeda</name>
    <name type="common">Oriental eyeworm</name>
    <name type="synonym">Parasitic nematode</name>
    <dbReference type="NCBI Taxonomy" id="103827"/>
    <lineage>
        <taxon>Eukaryota</taxon>
        <taxon>Metazoa</taxon>
        <taxon>Ecdysozoa</taxon>
        <taxon>Nematoda</taxon>
        <taxon>Chromadorea</taxon>
        <taxon>Rhabditida</taxon>
        <taxon>Spirurina</taxon>
        <taxon>Spiruromorpha</taxon>
        <taxon>Thelazioidea</taxon>
        <taxon>Thelaziidae</taxon>
        <taxon>Thelazia</taxon>
    </lineage>
</organism>
<evidence type="ECO:0000313" key="3">
    <source>
        <dbReference type="WBParaSite" id="TCLT_0000202701-mRNA-1"/>
    </source>
</evidence>
<reference evidence="3" key="1">
    <citation type="submission" date="2017-02" db="UniProtKB">
        <authorList>
            <consortium name="WormBaseParasite"/>
        </authorList>
    </citation>
    <scope>IDENTIFICATION</scope>
</reference>